<organism evidence="2 3">
    <name type="scientific">Nonomuraea indica</name>
    <dbReference type="NCBI Taxonomy" id="1581193"/>
    <lineage>
        <taxon>Bacteria</taxon>
        <taxon>Bacillati</taxon>
        <taxon>Actinomycetota</taxon>
        <taxon>Actinomycetes</taxon>
        <taxon>Streptosporangiales</taxon>
        <taxon>Streptosporangiaceae</taxon>
        <taxon>Nonomuraea</taxon>
    </lineage>
</organism>
<feature type="region of interest" description="Disordered" evidence="1">
    <location>
        <begin position="228"/>
        <end position="252"/>
    </location>
</feature>
<dbReference type="InterPro" id="IPR008930">
    <property type="entry name" value="Terpenoid_cyclase/PrenylTrfase"/>
</dbReference>
<keyword evidence="3" id="KW-1185">Reference proteome</keyword>
<evidence type="ECO:0000313" key="2">
    <source>
        <dbReference type="EMBL" id="MFI7445661.1"/>
    </source>
</evidence>
<reference evidence="2 3" key="1">
    <citation type="submission" date="2024-10" db="EMBL/GenBank/DDBJ databases">
        <title>The Natural Products Discovery Center: Release of the First 8490 Sequenced Strains for Exploring Actinobacteria Biosynthetic Diversity.</title>
        <authorList>
            <person name="Kalkreuter E."/>
            <person name="Kautsar S.A."/>
            <person name="Yang D."/>
            <person name="Bader C.D."/>
            <person name="Teijaro C.N."/>
            <person name="Fluegel L."/>
            <person name="Davis C.M."/>
            <person name="Simpson J.R."/>
            <person name="Lauterbach L."/>
            <person name="Steele A.D."/>
            <person name="Gui C."/>
            <person name="Meng S."/>
            <person name="Li G."/>
            <person name="Viehrig K."/>
            <person name="Ye F."/>
            <person name="Su P."/>
            <person name="Kiefer A.F."/>
            <person name="Nichols A."/>
            <person name="Cepeda A.J."/>
            <person name="Yan W."/>
            <person name="Fan B."/>
            <person name="Jiang Y."/>
            <person name="Adhikari A."/>
            <person name="Zheng C.-J."/>
            <person name="Schuster L."/>
            <person name="Cowan T.M."/>
            <person name="Smanski M.J."/>
            <person name="Chevrette M.G."/>
            <person name="De Carvalho L.P.S."/>
            <person name="Shen B."/>
        </authorList>
    </citation>
    <scope>NUCLEOTIDE SEQUENCE [LARGE SCALE GENOMIC DNA]</scope>
    <source>
        <strain evidence="2 3">NPDC049503</strain>
    </source>
</reference>
<sequence>MDVLTRAAAYLELHGRLIDRLTFAALFAGGQPERALDALRCYQNTDGGFGNALEPDLRGAGSQPEPVEVAFHILDSLDAFDDPMVPAACDYLLSVTAKDGGVPFVLPSVRGTAHAVWWEPGSDDPPGDLVPTAGLAALLHKHGVEHAWLAPATDFCWSRIALAEETTPYHARAVVAFLEHVPDRARAEAEFARLRDAVLATVAFDPAASGDAQLPAGLRPGAVAAALVRRRDPRRPPRRAPGGAEPGGRLGAQLADVDTAGGARVGRLPHRAAPANAARLRPPLSRSRRPRLCRWRRLAWGHVRGTASRARARRPHRLRVVECQRGR</sequence>
<comment type="caution">
    <text evidence="2">The sequence shown here is derived from an EMBL/GenBank/DDBJ whole genome shotgun (WGS) entry which is preliminary data.</text>
</comment>
<accession>A0ABW8AI12</accession>
<evidence type="ECO:0000256" key="1">
    <source>
        <dbReference type="SAM" id="MobiDB-lite"/>
    </source>
</evidence>
<dbReference type="Proteomes" id="UP001612928">
    <property type="component" value="Unassembled WGS sequence"/>
</dbReference>
<evidence type="ECO:0000313" key="3">
    <source>
        <dbReference type="Proteomes" id="UP001612928"/>
    </source>
</evidence>
<dbReference type="EMBL" id="JBITMB010000016">
    <property type="protein sequence ID" value="MFI7445661.1"/>
    <property type="molecule type" value="Genomic_DNA"/>
</dbReference>
<dbReference type="RefSeq" id="WP_397026150.1">
    <property type="nucleotide sequence ID" value="NZ_JBITMB010000016.1"/>
</dbReference>
<protein>
    <recommendedName>
        <fullName evidence="4">Prenyltransferase and squalene oxidase repeat-containing protein</fullName>
    </recommendedName>
</protein>
<gene>
    <name evidence="2" type="ORF">ACIBP5_37315</name>
</gene>
<evidence type="ECO:0008006" key="4">
    <source>
        <dbReference type="Google" id="ProtNLM"/>
    </source>
</evidence>
<dbReference type="SUPFAM" id="SSF48239">
    <property type="entry name" value="Terpenoid cyclases/Protein prenyltransferases"/>
    <property type="match status" value="1"/>
</dbReference>
<proteinExistence type="predicted"/>
<name>A0ABW8AI12_9ACTN</name>